<dbReference type="GO" id="GO:0046872">
    <property type="term" value="F:metal ion binding"/>
    <property type="evidence" value="ECO:0007669"/>
    <property type="project" value="UniProtKB-KW"/>
</dbReference>
<dbReference type="Gene3D" id="3.60.21.10">
    <property type="match status" value="1"/>
</dbReference>
<reference evidence="6" key="1">
    <citation type="submission" date="2015-09" db="EMBL/GenBank/DDBJ databases">
        <authorList>
            <consortium name="Pathogen Informatics"/>
        </authorList>
    </citation>
    <scope>NUCLEOTIDE SEQUENCE</scope>
    <source>
        <strain evidence="6">2789STDY5834896</strain>
    </source>
</reference>
<feature type="domain" description="Calcineurin-like phosphoesterase" evidence="5">
    <location>
        <begin position="6"/>
        <end position="200"/>
    </location>
</feature>
<sequence>MLRPITFAHISDTHIRKSYQDTGMDAIFAAAPSPAENLRRALTCIAAAKPSFLLITGDLIHEGQTEDYALLADILREEIPEIPAVCCLGNHDRKAAFRQGYLKEAPSSEPYLAVTEIDGLRVICLDSAVEGKENGTISESQLDWLARQVQQPAPRGSVLCFHHPIMDEGGMVPGVEVSPRLQQIVKESDIAAIFCGHTHQNSLSLVGGKPQLVADSLAFGFSVDGTGLHFTTQTCYSLVTVSQNGVKSEVHPNTPVAASVADISIQQLQAMMKD</sequence>
<name>A0A1C6HXH3_9FIRM</name>
<evidence type="ECO:0000256" key="3">
    <source>
        <dbReference type="ARBA" id="ARBA00023004"/>
    </source>
</evidence>
<dbReference type="InterPro" id="IPR029052">
    <property type="entry name" value="Metallo-depent_PP-like"/>
</dbReference>
<dbReference type="EC" id="3.1.4.17" evidence="6"/>
<dbReference type="InterPro" id="IPR004843">
    <property type="entry name" value="Calcineurin-like_PHP"/>
</dbReference>
<dbReference type="PANTHER" id="PTHR42988:SF2">
    <property type="entry name" value="CYCLIC NUCLEOTIDE PHOSPHODIESTERASE CBUA0032-RELATED"/>
    <property type="match status" value="1"/>
</dbReference>
<gene>
    <name evidence="6" type="primary">cpdA</name>
    <name evidence="6" type="ORF">SAMEA3545359_01084</name>
</gene>
<dbReference type="AlphaFoldDB" id="A0A1C6HXH3"/>
<evidence type="ECO:0000256" key="4">
    <source>
        <dbReference type="ARBA" id="ARBA00025742"/>
    </source>
</evidence>
<evidence type="ECO:0000256" key="1">
    <source>
        <dbReference type="ARBA" id="ARBA00022723"/>
    </source>
</evidence>
<keyword evidence="2 6" id="KW-0378">Hydrolase</keyword>
<organism evidence="6">
    <name type="scientific">uncultured Anaerotruncus sp</name>
    <dbReference type="NCBI Taxonomy" id="905011"/>
    <lineage>
        <taxon>Bacteria</taxon>
        <taxon>Bacillati</taxon>
        <taxon>Bacillota</taxon>
        <taxon>Clostridia</taxon>
        <taxon>Eubacteriales</taxon>
        <taxon>Oscillospiraceae</taxon>
        <taxon>Anaerotruncus</taxon>
        <taxon>environmental samples</taxon>
    </lineage>
</organism>
<evidence type="ECO:0000313" key="6">
    <source>
        <dbReference type="EMBL" id="SCJ61833.1"/>
    </source>
</evidence>
<keyword evidence="1" id="KW-0479">Metal-binding</keyword>
<comment type="similarity">
    <text evidence="4">Belongs to the cyclic nucleotide phosphodiesterase class-III family.</text>
</comment>
<dbReference type="GO" id="GO:0004114">
    <property type="term" value="F:3',5'-cyclic-nucleotide phosphodiesterase activity"/>
    <property type="evidence" value="ECO:0007669"/>
    <property type="project" value="UniProtKB-EC"/>
</dbReference>
<dbReference type="Pfam" id="PF00149">
    <property type="entry name" value="Metallophos"/>
    <property type="match status" value="1"/>
</dbReference>
<dbReference type="InterPro" id="IPR050884">
    <property type="entry name" value="CNP_phosphodiesterase-III"/>
</dbReference>
<evidence type="ECO:0000259" key="5">
    <source>
        <dbReference type="Pfam" id="PF00149"/>
    </source>
</evidence>
<proteinExistence type="inferred from homology"/>
<keyword evidence="3" id="KW-0408">Iron</keyword>
<protein>
    <submittedName>
        <fullName evidence="6">3',5'-cyclic adenosine monophosphate phosphodiesterase CpdA</fullName>
        <ecNumber evidence="6">3.1.4.17</ecNumber>
    </submittedName>
</protein>
<dbReference type="EMBL" id="FMHG01000001">
    <property type="protein sequence ID" value="SCJ61833.1"/>
    <property type="molecule type" value="Genomic_DNA"/>
</dbReference>
<accession>A0A1C6HXH3</accession>
<dbReference type="PANTHER" id="PTHR42988">
    <property type="entry name" value="PHOSPHOHYDROLASE"/>
    <property type="match status" value="1"/>
</dbReference>
<dbReference type="SUPFAM" id="SSF56300">
    <property type="entry name" value="Metallo-dependent phosphatases"/>
    <property type="match status" value="1"/>
</dbReference>
<evidence type="ECO:0000256" key="2">
    <source>
        <dbReference type="ARBA" id="ARBA00022801"/>
    </source>
</evidence>